<comment type="similarity">
    <text evidence="2">Belongs to the bacterial solute-binding protein SsuA/TauA family.</text>
</comment>
<dbReference type="Gene3D" id="3.40.190.10">
    <property type="entry name" value="Periplasmic binding protein-like II"/>
    <property type="match status" value="2"/>
</dbReference>
<dbReference type="AlphaFoldDB" id="A0A223I1A6"/>
<dbReference type="Proteomes" id="UP000214975">
    <property type="component" value="Chromosome"/>
</dbReference>
<dbReference type="EMBL" id="CP016893">
    <property type="protein sequence ID" value="AST58526.1"/>
    <property type="molecule type" value="Genomic_DNA"/>
</dbReference>
<accession>A0A223I1A6</accession>
<dbReference type="GO" id="GO:0042597">
    <property type="term" value="C:periplasmic space"/>
    <property type="evidence" value="ECO:0007669"/>
    <property type="project" value="UniProtKB-SubCell"/>
</dbReference>
<proteinExistence type="inferred from homology"/>
<organism evidence="4 5">
    <name type="scientific">Thermoanaerobacterium thermosaccharolyticum</name>
    <name type="common">Clostridium thermosaccharolyticum</name>
    <dbReference type="NCBI Taxonomy" id="1517"/>
    <lineage>
        <taxon>Bacteria</taxon>
        <taxon>Bacillati</taxon>
        <taxon>Bacillota</taxon>
        <taxon>Clostridia</taxon>
        <taxon>Thermoanaerobacterales</taxon>
        <taxon>Thermoanaerobacteraceae</taxon>
        <taxon>Thermoanaerobacterium</taxon>
    </lineage>
</organism>
<dbReference type="PANTHER" id="PTHR30024">
    <property type="entry name" value="ALIPHATIC SULFONATES-BINDING PROTEIN-RELATED"/>
    <property type="match status" value="1"/>
</dbReference>
<keyword evidence="3" id="KW-0732">Signal</keyword>
<evidence type="ECO:0000256" key="2">
    <source>
        <dbReference type="ARBA" id="ARBA00010742"/>
    </source>
</evidence>
<comment type="subcellular location">
    <subcellularLocation>
        <location evidence="1">Periplasm</location>
    </subcellularLocation>
</comment>
<dbReference type="Pfam" id="PF09084">
    <property type="entry name" value="NMT1"/>
    <property type="match status" value="1"/>
</dbReference>
<gene>
    <name evidence="4" type="ORF">Thert_02682</name>
</gene>
<evidence type="ECO:0000313" key="5">
    <source>
        <dbReference type="Proteomes" id="UP000214975"/>
    </source>
</evidence>
<dbReference type="PANTHER" id="PTHR30024:SF47">
    <property type="entry name" value="TAURINE-BINDING PERIPLASMIC PROTEIN"/>
    <property type="match status" value="1"/>
</dbReference>
<reference evidence="4 5" key="1">
    <citation type="submission" date="2016-08" db="EMBL/GenBank/DDBJ databases">
        <title>A novel genetic cassette of butanologenic Thermoanaerobacterium thermosaccharolyticum that directly convert cellulose to butanol.</title>
        <authorList>
            <person name="Li T."/>
            <person name="He J."/>
        </authorList>
    </citation>
    <scope>NUCLEOTIDE SEQUENCE [LARGE SCALE GENOMIC DNA]</scope>
    <source>
        <strain evidence="4 5">TG57</strain>
    </source>
</reference>
<protein>
    <submittedName>
        <fullName evidence="4">Nitrate ABC transporter substrate-binding protein</fullName>
    </submittedName>
</protein>
<evidence type="ECO:0000313" key="4">
    <source>
        <dbReference type="EMBL" id="AST58526.1"/>
    </source>
</evidence>
<dbReference type="PROSITE" id="PS51257">
    <property type="entry name" value="PROKAR_LIPOPROTEIN"/>
    <property type="match status" value="1"/>
</dbReference>
<dbReference type="InterPro" id="IPR015168">
    <property type="entry name" value="SsuA/THI5"/>
</dbReference>
<evidence type="ECO:0000256" key="1">
    <source>
        <dbReference type="ARBA" id="ARBA00004418"/>
    </source>
</evidence>
<dbReference type="CDD" id="cd01008">
    <property type="entry name" value="PBP2_NrtA_SsuA_CpmA_like"/>
    <property type="match status" value="1"/>
</dbReference>
<name>A0A223I1A6_THETR</name>
<dbReference type="RefSeq" id="WP_094397772.1">
    <property type="nucleotide sequence ID" value="NZ_CP016893.1"/>
</dbReference>
<sequence>MRKHGKLLIFTLILTLILTSVLFTGCKTKEQQITKINFIETVHSIFYAPYYAAVNKGFFKEEGLQLEITTAQGSDKAATAVVSGQADIGLQGPETTVYVYKEGKEDYLVNFAQLTKKDGSFLVGKKPEPNFKWENLKGKKIIGGRPGGMPEMTLEYILKEHGLDPKKDVNLVTNLQFTATAGAFMRSDADYVALFEPTASQVESEKGGYIVASVGAAGHDVPYTTFNARKSYIKEHPDIIQHFTNAVYKGMLYVQSHSSKQVAEDIKSFFPDTDIDIITKVIDRYKSIDAWGTTPQMKPADFDALQNVLLNAGEIDSKVDPNALIDNTFADKAVATIKK</sequence>
<dbReference type="SUPFAM" id="SSF53850">
    <property type="entry name" value="Periplasmic binding protein-like II"/>
    <property type="match status" value="1"/>
</dbReference>
<evidence type="ECO:0000256" key="3">
    <source>
        <dbReference type="ARBA" id="ARBA00022729"/>
    </source>
</evidence>